<dbReference type="GO" id="GO:0016791">
    <property type="term" value="F:phosphatase activity"/>
    <property type="evidence" value="ECO:0007669"/>
    <property type="project" value="UniProtKB-ARBA"/>
</dbReference>
<dbReference type="Gene3D" id="3.30.540.10">
    <property type="entry name" value="Fructose-1,6-Bisphosphatase, subunit A, domain 1"/>
    <property type="match status" value="1"/>
</dbReference>
<protein>
    <submittedName>
        <fullName evidence="6">Unannotated protein</fullName>
    </submittedName>
</protein>
<dbReference type="GO" id="GO:0000105">
    <property type="term" value="P:L-histidine biosynthetic process"/>
    <property type="evidence" value="ECO:0007669"/>
    <property type="project" value="TreeGrafter"/>
</dbReference>
<dbReference type="InterPro" id="IPR051090">
    <property type="entry name" value="Inositol_monoP_superfamily"/>
</dbReference>
<reference evidence="6" key="1">
    <citation type="submission" date="2020-05" db="EMBL/GenBank/DDBJ databases">
        <authorList>
            <person name="Chiriac C."/>
            <person name="Salcher M."/>
            <person name="Ghai R."/>
            <person name="Kavagutti S V."/>
        </authorList>
    </citation>
    <scope>NUCLEOTIDE SEQUENCE</scope>
</reference>
<comment type="similarity">
    <text evidence="2">Belongs to the inositol monophosphatase superfamily.</text>
</comment>
<evidence type="ECO:0000256" key="1">
    <source>
        <dbReference type="ARBA" id="ARBA00001946"/>
    </source>
</evidence>
<evidence type="ECO:0000256" key="3">
    <source>
        <dbReference type="ARBA" id="ARBA00022723"/>
    </source>
</evidence>
<accession>A0A6J6HUC9</accession>
<evidence type="ECO:0000313" key="6">
    <source>
        <dbReference type="EMBL" id="CAB4616770.1"/>
    </source>
</evidence>
<dbReference type="FunFam" id="3.30.540.10:FF:000003">
    <property type="entry name" value="Inositol-1-monophosphatase"/>
    <property type="match status" value="1"/>
</dbReference>
<comment type="cofactor">
    <cofactor evidence="1">
        <name>Mg(2+)</name>
        <dbReference type="ChEBI" id="CHEBI:18420"/>
    </cofactor>
</comment>
<dbReference type="EMBL" id="CAEZUW010000115">
    <property type="protein sequence ID" value="CAB4616770.1"/>
    <property type="molecule type" value="Genomic_DNA"/>
</dbReference>
<dbReference type="Gene3D" id="3.40.190.80">
    <property type="match status" value="1"/>
</dbReference>
<keyword evidence="3" id="KW-0479">Metal-binding</keyword>
<name>A0A6J6HUC9_9ZZZZ</name>
<proteinExistence type="inferred from homology"/>
<dbReference type="Pfam" id="PF00459">
    <property type="entry name" value="Inositol_P"/>
    <property type="match status" value="1"/>
</dbReference>
<evidence type="ECO:0000256" key="4">
    <source>
        <dbReference type="ARBA" id="ARBA00022801"/>
    </source>
</evidence>
<dbReference type="InterPro" id="IPR020583">
    <property type="entry name" value="Inositol_monoP_metal-BS"/>
</dbReference>
<dbReference type="PROSITE" id="PS00629">
    <property type="entry name" value="IMP_1"/>
    <property type="match status" value="1"/>
</dbReference>
<dbReference type="PRINTS" id="PR00377">
    <property type="entry name" value="IMPHPHTASES"/>
</dbReference>
<dbReference type="AlphaFoldDB" id="A0A6J6HUC9"/>
<organism evidence="6">
    <name type="scientific">freshwater metagenome</name>
    <dbReference type="NCBI Taxonomy" id="449393"/>
    <lineage>
        <taxon>unclassified sequences</taxon>
        <taxon>metagenomes</taxon>
        <taxon>ecological metagenomes</taxon>
    </lineage>
</organism>
<evidence type="ECO:0000256" key="5">
    <source>
        <dbReference type="ARBA" id="ARBA00022842"/>
    </source>
</evidence>
<dbReference type="SUPFAM" id="SSF56655">
    <property type="entry name" value="Carbohydrate phosphatase"/>
    <property type="match status" value="1"/>
</dbReference>
<keyword evidence="5" id="KW-0460">Magnesium</keyword>
<gene>
    <name evidence="6" type="ORF">UFOPK1855_00732</name>
</gene>
<evidence type="ECO:0000256" key="2">
    <source>
        <dbReference type="ARBA" id="ARBA00009759"/>
    </source>
</evidence>
<keyword evidence="4" id="KW-0378">Hydrolase</keyword>
<dbReference type="GO" id="GO:0046872">
    <property type="term" value="F:metal ion binding"/>
    <property type="evidence" value="ECO:0007669"/>
    <property type="project" value="UniProtKB-KW"/>
</dbReference>
<dbReference type="PANTHER" id="PTHR43200">
    <property type="entry name" value="PHOSPHATASE"/>
    <property type="match status" value="1"/>
</dbReference>
<dbReference type="PANTHER" id="PTHR43200:SF6">
    <property type="entry name" value="3'(2'),5'-BISPHOSPHATE NUCLEOTIDASE"/>
    <property type="match status" value="1"/>
</dbReference>
<dbReference type="InterPro" id="IPR000760">
    <property type="entry name" value="Inositol_monophosphatase-like"/>
</dbReference>
<sequence>MSSYESDLALALRLADLADSIALPRFLAQDLVVETKPDASPVTDADRSVESALKQVLAEERPEDALIGEEFGNTGSGSRTWIIDPIDGTANFMRGVPVWGALIALAVDGKPVLSVVSAPALGRRWWAAPGVGAHTRDVDGAERSIRVSQVSTLEHASLSYNNLQLWDRAGYLNELVELSRKVWRTRAYGDFFSYMLLAEGSVDIVGEHDLKIYDIAALVPIVEQAGGSFSALDGALTAETSSVLATNSHLHALAQSAVAKN</sequence>